<keyword evidence="2" id="KW-0472">Membrane</keyword>
<feature type="transmembrane region" description="Helical" evidence="2">
    <location>
        <begin position="5"/>
        <end position="25"/>
    </location>
</feature>
<evidence type="ECO:0000256" key="2">
    <source>
        <dbReference type="SAM" id="Phobius"/>
    </source>
</evidence>
<gene>
    <name evidence="3" type="ORF">F0145_19130</name>
</gene>
<dbReference type="AlphaFoldDB" id="A0A5M6D4B8"/>
<dbReference type="EMBL" id="VWSF01000018">
    <property type="protein sequence ID" value="KAA5542344.1"/>
    <property type="molecule type" value="Genomic_DNA"/>
</dbReference>
<evidence type="ECO:0000313" key="4">
    <source>
        <dbReference type="Proteomes" id="UP000323426"/>
    </source>
</evidence>
<evidence type="ECO:0000256" key="1">
    <source>
        <dbReference type="PROSITE-ProRule" id="PRU00339"/>
    </source>
</evidence>
<organism evidence="3 4">
    <name type="scientific">Adhaeribacter rhizoryzae</name>
    <dbReference type="NCBI Taxonomy" id="2607907"/>
    <lineage>
        <taxon>Bacteria</taxon>
        <taxon>Pseudomonadati</taxon>
        <taxon>Bacteroidota</taxon>
        <taxon>Cytophagia</taxon>
        <taxon>Cytophagales</taxon>
        <taxon>Hymenobacteraceae</taxon>
        <taxon>Adhaeribacter</taxon>
    </lineage>
</organism>
<protein>
    <submittedName>
        <fullName evidence="3">Tetratricopeptide repeat protein</fullName>
    </submittedName>
</protein>
<dbReference type="Proteomes" id="UP000323426">
    <property type="component" value="Unassembled WGS sequence"/>
</dbReference>
<dbReference type="PANTHER" id="PTHR12558:SF13">
    <property type="entry name" value="CELL DIVISION CYCLE PROTEIN 27 HOMOLOG"/>
    <property type="match status" value="1"/>
</dbReference>
<dbReference type="PANTHER" id="PTHR12558">
    <property type="entry name" value="CELL DIVISION CYCLE 16,23,27"/>
    <property type="match status" value="1"/>
</dbReference>
<sequence>MKKSYILNAVLIVIIVAAAGLFYQYRNVQVPIPPLKERTGPISVTSEWLNTKAAIQGLQRKLREKPNDLQSKLLLAFAFMQEARITGEHPYYYPAALNLINDILDQEPENPILMYEATVAKASIQLSLHQFNEALATGKKALAINPNIASVYGVLCDANVELGNYEEAINMADRMTAIRPDLKSYSRISYLREIHGDLPGAIEAMEHAAAAGYPGLEQTAWTRFTLGSLYEKTGDLQKAAAVYERAMAEYPKYAFAIGGLARLAEKKNNPQAAIRLYTEAANVLPEFSFQEELVRLYQRQGETRTAANLMEELIEGLQEDQKSGHLMDLELANIYLHLKNDPKAAMTYAIKEFKRRPNNIDVCKTLAAIYYKQQQYQQADFFLQKATRTNSQDPTLLCLNGLVKYRLGDRVAGETLIRKSLATDPFQNTAYSTEGKSLLSNSISKL</sequence>
<dbReference type="Gene3D" id="1.25.40.10">
    <property type="entry name" value="Tetratricopeptide repeat domain"/>
    <property type="match status" value="2"/>
</dbReference>
<dbReference type="InterPro" id="IPR019734">
    <property type="entry name" value="TPR_rpt"/>
</dbReference>
<dbReference type="SMART" id="SM00028">
    <property type="entry name" value="TPR"/>
    <property type="match status" value="6"/>
</dbReference>
<keyword evidence="1" id="KW-0802">TPR repeat</keyword>
<comment type="caution">
    <text evidence="3">The sequence shown here is derived from an EMBL/GenBank/DDBJ whole genome shotgun (WGS) entry which is preliminary data.</text>
</comment>
<reference evidence="3 4" key="1">
    <citation type="submission" date="2019-09" db="EMBL/GenBank/DDBJ databases">
        <title>Genome sequence and assembly of Adhaeribacter sp.</title>
        <authorList>
            <person name="Chhetri G."/>
        </authorList>
    </citation>
    <scope>NUCLEOTIDE SEQUENCE [LARGE SCALE GENOMIC DNA]</scope>
    <source>
        <strain evidence="3 4">DK36</strain>
    </source>
</reference>
<dbReference type="Pfam" id="PF13432">
    <property type="entry name" value="TPR_16"/>
    <property type="match status" value="1"/>
</dbReference>
<name>A0A5M6D4B8_9BACT</name>
<keyword evidence="2" id="KW-1133">Transmembrane helix</keyword>
<evidence type="ECO:0000313" key="3">
    <source>
        <dbReference type="EMBL" id="KAA5542344.1"/>
    </source>
</evidence>
<keyword evidence="2" id="KW-0812">Transmembrane</keyword>
<dbReference type="InterPro" id="IPR011990">
    <property type="entry name" value="TPR-like_helical_dom_sf"/>
</dbReference>
<proteinExistence type="predicted"/>
<dbReference type="Pfam" id="PF14559">
    <property type="entry name" value="TPR_19"/>
    <property type="match status" value="1"/>
</dbReference>
<dbReference type="PROSITE" id="PS50005">
    <property type="entry name" value="TPR"/>
    <property type="match status" value="1"/>
</dbReference>
<dbReference type="SUPFAM" id="SSF48452">
    <property type="entry name" value="TPR-like"/>
    <property type="match status" value="2"/>
</dbReference>
<feature type="repeat" description="TPR" evidence="1">
    <location>
        <begin position="220"/>
        <end position="253"/>
    </location>
</feature>
<accession>A0A5M6D4B8</accession>
<dbReference type="RefSeq" id="WP_150090950.1">
    <property type="nucleotide sequence ID" value="NZ_VWSF01000018.1"/>
</dbReference>
<keyword evidence="4" id="KW-1185">Reference proteome</keyword>